<evidence type="ECO:0000313" key="1">
    <source>
        <dbReference type="EMBL" id="TFU67440.1"/>
    </source>
</evidence>
<reference evidence="1" key="1">
    <citation type="submission" date="2019-03" db="EMBL/GenBank/DDBJ databases">
        <title>Serratia marcescens strain N2 draft genome.</title>
        <authorList>
            <person name="Yassin A."/>
            <person name="El-Kenawy N."/>
            <person name="Youssef N.H."/>
        </authorList>
    </citation>
    <scope>NUCLEOTIDE SEQUENCE [LARGE SCALE GENOMIC DNA]</scope>
    <source>
        <strain evidence="1">N2</strain>
    </source>
</reference>
<organism evidence="1">
    <name type="scientific">Serratia marcescens</name>
    <dbReference type="NCBI Taxonomy" id="615"/>
    <lineage>
        <taxon>Bacteria</taxon>
        <taxon>Pseudomonadati</taxon>
        <taxon>Pseudomonadota</taxon>
        <taxon>Gammaproteobacteria</taxon>
        <taxon>Enterobacterales</taxon>
        <taxon>Yersiniaceae</taxon>
        <taxon>Serratia</taxon>
    </lineage>
</organism>
<proteinExistence type="predicted"/>
<name>A0A9X8YN29_SERMA</name>
<dbReference type="RefSeq" id="WP_212563417.1">
    <property type="nucleotide sequence ID" value="NZ_SPSG02000094.1"/>
</dbReference>
<comment type="caution">
    <text evidence="1">The sequence shown here is derived from an EMBL/GenBank/DDBJ whole genome shotgun (WGS) entry which is preliminary data.</text>
</comment>
<accession>A0A9X8YN29</accession>
<sequence>MEKTDEFFEQAHPHVVAVLGTALMQLLVEERALSREALVEMIQVLYQDDDFDLAAELAIDVLSLPKGK</sequence>
<dbReference type="EMBL" id="SPSG01003174">
    <property type="protein sequence ID" value="TFU67440.1"/>
    <property type="molecule type" value="Genomic_DNA"/>
</dbReference>
<gene>
    <name evidence="1" type="ORF">E0L31_23565</name>
</gene>
<protein>
    <submittedName>
        <fullName evidence="1">Uncharacterized protein</fullName>
    </submittedName>
</protein>
<dbReference type="AlphaFoldDB" id="A0A9X8YN29"/>